<feature type="compositionally biased region" description="Basic and acidic residues" evidence="17">
    <location>
        <begin position="106"/>
        <end position="119"/>
    </location>
</feature>
<reference evidence="19" key="2">
    <citation type="submission" date="2025-08" db="UniProtKB">
        <authorList>
            <consortium name="Ensembl"/>
        </authorList>
    </citation>
    <scope>IDENTIFICATION</scope>
</reference>
<keyword evidence="7" id="KW-0963">Cytoplasm</keyword>
<dbReference type="GO" id="GO:0000209">
    <property type="term" value="P:protein polyubiquitination"/>
    <property type="evidence" value="ECO:0007669"/>
    <property type="project" value="TreeGrafter"/>
</dbReference>
<reference evidence="19" key="3">
    <citation type="submission" date="2025-09" db="UniProtKB">
        <authorList>
            <consortium name="Ensembl"/>
        </authorList>
    </citation>
    <scope>IDENTIFICATION</scope>
</reference>
<dbReference type="InterPro" id="IPR019474">
    <property type="entry name" value="Ub_conjug_fac_E4_core"/>
</dbReference>
<keyword evidence="8" id="KW-0597">Phosphoprotein</keyword>
<evidence type="ECO:0000256" key="5">
    <source>
        <dbReference type="ARBA" id="ARBA00007434"/>
    </source>
</evidence>
<keyword evidence="9" id="KW-0808">Transferase</keyword>
<feature type="compositionally biased region" description="Low complexity" evidence="17">
    <location>
        <begin position="48"/>
        <end position="69"/>
    </location>
</feature>
<dbReference type="PANTHER" id="PTHR13931:SF2">
    <property type="entry name" value="UBIQUITIN CONJUGATION FACTOR E4 B"/>
    <property type="match status" value="1"/>
</dbReference>
<keyword evidence="11" id="KW-0007">Acetylation</keyword>
<evidence type="ECO:0000256" key="14">
    <source>
        <dbReference type="ARBA" id="ARBA00072779"/>
    </source>
</evidence>
<evidence type="ECO:0000256" key="10">
    <source>
        <dbReference type="ARBA" id="ARBA00022786"/>
    </source>
</evidence>
<dbReference type="FunFam" id="3.30.40.10:FF:000060">
    <property type="entry name" value="ubiquitin conjugation factor E4 B"/>
    <property type="match status" value="1"/>
</dbReference>
<comment type="subcellular location">
    <subcellularLocation>
        <location evidence="3">Cytoplasm</location>
    </subcellularLocation>
    <subcellularLocation>
        <location evidence="2">Nucleus</location>
    </subcellularLocation>
</comment>
<sequence>PSTPLSTPLTSPQREPLLPAATHSLGLNTQNITPATSPMGASGVAYRSQSSEGVSSLSSSPSNSLETQSQNLSRSQSMDIDTASCEKSLSQVDVDSGIENMEVEDGDRREKRNLVEKESSTNPDVSEEQALQLICKILRVSWKEQDRDTIFLPGLASEFHQNSLKEVFSDFKDLIGQILMEVLLMSSQSRLSNPFASLTATSQPIVAAKSPDHHLTLAPSSSQGGSPMIPCAGSFGVSSLSSLGAASGGGMVPELTSDRFTIEACKETEMLNYLIERFESVGIEERKAPKMCSQPCVSQLLSNIRSQCISHAALVLQGALTQPRTALQPSFLVPYMLCRNLPYGFIQELVRMTHQEEEVFKQIFGPILQGLGLAVEECSFDSDNFKYPLMALAELCEIKFGKTHPMCNLITSLPLWCPDPLSPGTGREIQRLSFLGAFFSLSVFAEDDPRVGDKYFSGPAITMENTRVVSQSLQHYLECARGDLFKILHNILLNGETREAALSYMAAMVNRNVKKAQMQTDDKLVSTDGFMLNFLWVLQQLSMKIKLETVDPFYIFHPKCRLQVSIEETRLKTSMEELKIWLTELQNPFKFSEPKFPTECFFLTLHTHHLSIMPSCRRYIRRLRAIRDLNRTVEELKNSESQWKDSPLASRHREMLKRCKTQLKKLVRSKACADAGLLDEGLLRRCLQFYSMVIQLILRMVDPAYPQITLPLNLEIPKSFAALPEFYVEDVAEFLLFIVQYSPQVLYEPCTQDIVTFLVVFICSQNYIRNPYLIAKLVEVLFVTNPAVQPRTQRFYEMIENHPLSVKQLVPALMKFYTDVEHTGATSEFYDKFTIRYHISTIFKSLWQNIAHHGTFLEEFNSGKQFVRYINMLINDTTFLLDESLESLKRIHEIQEEMKNKEQWDLLPRDQQQSRQSQLTQDERVSRSYLALATETVDMFHILTKQVQKPFLRPELGPRLAAMLNFNLQQLCGPKCRDLKVENPEKYGFEPKKLLDQLTDIYLQLDCARFAKAIADDQRSYSRELFEEVISKMRKAGIKSTIAIEKFKLLSEKVEEIVARNSQSEVDYSDAPDEFKDPLMDTLMTDPVQLPSGNIMDRSIILRHLLNSPTDPFNRQPLTESMLESVPELKERIQAWMREKQGGRLSY</sequence>
<proteinExistence type="inferred from homology"/>
<evidence type="ECO:0000313" key="19">
    <source>
        <dbReference type="Ensembl" id="ENSDCDP00010027891.1"/>
    </source>
</evidence>
<name>A0AAY4C5Q7_9TELE</name>
<dbReference type="GO" id="GO:0005737">
    <property type="term" value="C:cytoplasm"/>
    <property type="evidence" value="ECO:0007669"/>
    <property type="project" value="UniProtKB-SubCell"/>
</dbReference>
<comment type="catalytic activity">
    <reaction evidence="1">
        <text>S-ubiquitinyl-[E2 ubiquitin-conjugating enzyme]-L-cysteine + [acceptor protein]-L-lysine = [E2 ubiquitin-conjugating enzyme]-L-cysteine + N(6)-ubiquitinyl-[acceptor protein]-L-lysine.</text>
        <dbReference type="EC" id="2.3.2.27"/>
    </reaction>
</comment>
<dbReference type="Pfam" id="PF10408">
    <property type="entry name" value="Ufd2P_core"/>
    <property type="match status" value="1"/>
</dbReference>
<dbReference type="GO" id="GO:0036503">
    <property type="term" value="P:ERAD pathway"/>
    <property type="evidence" value="ECO:0007669"/>
    <property type="project" value="InterPro"/>
</dbReference>
<dbReference type="GO" id="GO:0006511">
    <property type="term" value="P:ubiquitin-dependent protein catabolic process"/>
    <property type="evidence" value="ECO:0007669"/>
    <property type="project" value="InterPro"/>
</dbReference>
<organism evidence="19 20">
    <name type="scientific">Denticeps clupeoides</name>
    <name type="common">denticle herring</name>
    <dbReference type="NCBI Taxonomy" id="299321"/>
    <lineage>
        <taxon>Eukaryota</taxon>
        <taxon>Metazoa</taxon>
        <taxon>Chordata</taxon>
        <taxon>Craniata</taxon>
        <taxon>Vertebrata</taxon>
        <taxon>Euteleostomi</taxon>
        <taxon>Actinopterygii</taxon>
        <taxon>Neopterygii</taxon>
        <taxon>Teleostei</taxon>
        <taxon>Clupei</taxon>
        <taxon>Clupeiformes</taxon>
        <taxon>Denticipitoidei</taxon>
        <taxon>Denticipitidae</taxon>
        <taxon>Denticeps</taxon>
    </lineage>
</organism>
<feature type="compositionally biased region" description="Polar residues" evidence="17">
    <location>
        <begin position="70"/>
        <end position="93"/>
    </location>
</feature>
<accession>A0AAY4C5Q7</accession>
<protein>
    <recommendedName>
        <fullName evidence="14">Ubiquitin conjugation factor E4 B</fullName>
        <ecNumber evidence="6">2.3.2.27</ecNumber>
    </recommendedName>
    <alternativeName>
        <fullName evidence="16">RING-type E3 ubiquitin transferase E4 B</fullName>
    </alternativeName>
    <alternativeName>
        <fullName evidence="15">Ubiquitin fusion degradation protein 2</fullName>
    </alternativeName>
</protein>
<evidence type="ECO:0000256" key="11">
    <source>
        <dbReference type="ARBA" id="ARBA00022990"/>
    </source>
</evidence>
<evidence type="ECO:0000256" key="4">
    <source>
        <dbReference type="ARBA" id="ARBA00004906"/>
    </source>
</evidence>
<dbReference type="EC" id="2.3.2.27" evidence="6"/>
<reference evidence="19 20" key="1">
    <citation type="submission" date="2020-06" db="EMBL/GenBank/DDBJ databases">
        <authorList>
            <consortium name="Wellcome Sanger Institute Data Sharing"/>
        </authorList>
    </citation>
    <scope>NUCLEOTIDE SEQUENCE [LARGE SCALE GENOMIC DNA]</scope>
</reference>
<dbReference type="InterPro" id="IPR003613">
    <property type="entry name" value="Ubox_domain"/>
</dbReference>
<evidence type="ECO:0000256" key="15">
    <source>
        <dbReference type="ARBA" id="ARBA00081821"/>
    </source>
</evidence>
<keyword evidence="12" id="KW-0539">Nucleus</keyword>
<dbReference type="InterPro" id="IPR045132">
    <property type="entry name" value="UBE4"/>
</dbReference>
<evidence type="ECO:0000256" key="16">
    <source>
        <dbReference type="ARBA" id="ARBA00083610"/>
    </source>
</evidence>
<dbReference type="InterPro" id="IPR013083">
    <property type="entry name" value="Znf_RING/FYVE/PHD"/>
</dbReference>
<evidence type="ECO:0000256" key="13">
    <source>
        <dbReference type="ARBA" id="ARBA00056267"/>
    </source>
</evidence>
<dbReference type="Gene3D" id="3.30.40.10">
    <property type="entry name" value="Zinc/RING finger domain, C3HC4 (zinc finger)"/>
    <property type="match status" value="1"/>
</dbReference>
<keyword evidence="20" id="KW-1185">Reference proteome</keyword>
<dbReference type="SMART" id="SM00504">
    <property type="entry name" value="Ubox"/>
    <property type="match status" value="1"/>
</dbReference>
<dbReference type="GO" id="GO:0034450">
    <property type="term" value="F:ubiquitin-ubiquitin ligase activity"/>
    <property type="evidence" value="ECO:0007669"/>
    <property type="project" value="InterPro"/>
</dbReference>
<feature type="region of interest" description="Disordered" evidence="17">
    <location>
        <begin position="1"/>
        <end position="123"/>
    </location>
</feature>
<keyword evidence="10" id="KW-0833">Ubl conjugation pathway</keyword>
<evidence type="ECO:0000256" key="6">
    <source>
        <dbReference type="ARBA" id="ARBA00012483"/>
    </source>
</evidence>
<evidence type="ECO:0000256" key="17">
    <source>
        <dbReference type="SAM" id="MobiDB-lite"/>
    </source>
</evidence>
<comment type="function">
    <text evidence="13">Ubiquitin-protein ligase that probably functions as an E3 ligase in conjunction with specific E1 and E2 ligases. May also function as an E4 ligase mediating the assembly of polyubiquitin chains on substrates ubiquitinated by another E3 ubiquitin ligase. May regulate myosin assembly in striated muscles together with STUB1 and VCP/p97 by targeting myosin chaperone UNC45B for proteasomal degradation.</text>
</comment>
<gene>
    <name evidence="19" type="primary">UBE4B</name>
</gene>
<dbReference type="GeneTree" id="ENSGT00390000009300"/>
<evidence type="ECO:0000256" key="9">
    <source>
        <dbReference type="ARBA" id="ARBA00022679"/>
    </source>
</evidence>
<evidence type="ECO:0000256" key="2">
    <source>
        <dbReference type="ARBA" id="ARBA00004123"/>
    </source>
</evidence>
<evidence type="ECO:0000256" key="7">
    <source>
        <dbReference type="ARBA" id="ARBA00022490"/>
    </source>
</evidence>
<evidence type="ECO:0000256" key="1">
    <source>
        <dbReference type="ARBA" id="ARBA00000900"/>
    </source>
</evidence>
<dbReference type="GO" id="GO:0000151">
    <property type="term" value="C:ubiquitin ligase complex"/>
    <property type="evidence" value="ECO:0007669"/>
    <property type="project" value="InterPro"/>
</dbReference>
<feature type="domain" description="U-box" evidence="18">
    <location>
        <begin position="1070"/>
        <end position="1143"/>
    </location>
</feature>
<comment type="similarity">
    <text evidence="5">Belongs to the ubiquitin conjugation factor E4 family.</text>
</comment>
<dbReference type="PROSITE" id="PS51698">
    <property type="entry name" value="U_BOX"/>
    <property type="match status" value="1"/>
</dbReference>
<dbReference type="CDD" id="cd16658">
    <property type="entry name" value="RING-Ubox_UBE4B"/>
    <property type="match status" value="1"/>
</dbReference>
<comment type="pathway">
    <text evidence="4">Protein modification; protein ubiquitination.</text>
</comment>
<evidence type="ECO:0000259" key="18">
    <source>
        <dbReference type="PROSITE" id="PS51698"/>
    </source>
</evidence>
<dbReference type="SUPFAM" id="SSF57850">
    <property type="entry name" value="RING/U-box"/>
    <property type="match status" value="1"/>
</dbReference>
<dbReference type="AlphaFoldDB" id="A0AAY4C5Q7"/>
<dbReference type="Proteomes" id="UP000694580">
    <property type="component" value="Chromosome 10"/>
</dbReference>
<dbReference type="Ensembl" id="ENSDCDT00010034394.1">
    <property type="protein sequence ID" value="ENSDCDP00010027891.1"/>
    <property type="gene ID" value="ENSDCDG00010017441.1"/>
</dbReference>
<evidence type="ECO:0000256" key="8">
    <source>
        <dbReference type="ARBA" id="ARBA00022553"/>
    </source>
</evidence>
<dbReference type="Pfam" id="PF04564">
    <property type="entry name" value="U-box"/>
    <property type="match status" value="1"/>
</dbReference>
<dbReference type="GO" id="GO:0005634">
    <property type="term" value="C:nucleus"/>
    <property type="evidence" value="ECO:0007669"/>
    <property type="project" value="UniProtKB-SubCell"/>
</dbReference>
<evidence type="ECO:0000256" key="12">
    <source>
        <dbReference type="ARBA" id="ARBA00023242"/>
    </source>
</evidence>
<evidence type="ECO:0000256" key="3">
    <source>
        <dbReference type="ARBA" id="ARBA00004496"/>
    </source>
</evidence>
<evidence type="ECO:0000313" key="20">
    <source>
        <dbReference type="Proteomes" id="UP000694580"/>
    </source>
</evidence>
<dbReference type="PANTHER" id="PTHR13931">
    <property type="entry name" value="UBIQUITINATION FACTOR E4"/>
    <property type="match status" value="1"/>
</dbReference>
<feature type="compositionally biased region" description="Polar residues" evidence="17">
    <location>
        <begin position="25"/>
        <end position="36"/>
    </location>
</feature>
<feature type="compositionally biased region" description="Low complexity" evidence="17">
    <location>
        <begin position="1"/>
        <end position="12"/>
    </location>
</feature>